<dbReference type="OrthoDB" id="1908709at2"/>
<dbReference type="AlphaFoldDB" id="A0A511VC92"/>
<name>A0A511VC92_9BACL</name>
<dbReference type="Proteomes" id="UP000321157">
    <property type="component" value="Unassembled WGS sequence"/>
</dbReference>
<dbReference type="GO" id="GO:0035438">
    <property type="term" value="F:cyclic-di-GMP binding"/>
    <property type="evidence" value="ECO:0007669"/>
    <property type="project" value="InterPro"/>
</dbReference>
<organism evidence="2 3">
    <name type="scientific">Aneurinibacillus danicus</name>
    <dbReference type="NCBI Taxonomy" id="267746"/>
    <lineage>
        <taxon>Bacteria</taxon>
        <taxon>Bacillati</taxon>
        <taxon>Bacillota</taxon>
        <taxon>Bacilli</taxon>
        <taxon>Bacillales</taxon>
        <taxon>Paenibacillaceae</taxon>
        <taxon>Aneurinibacillus group</taxon>
        <taxon>Aneurinibacillus</taxon>
    </lineage>
</organism>
<proteinExistence type="predicted"/>
<comment type="caution">
    <text evidence="2">The sequence shown here is derived from an EMBL/GenBank/DDBJ whole genome shotgun (WGS) entry which is preliminary data.</text>
</comment>
<dbReference type="EMBL" id="BJXX01000196">
    <property type="protein sequence ID" value="GEN36527.1"/>
    <property type="molecule type" value="Genomic_DNA"/>
</dbReference>
<accession>A0A511VC92</accession>
<evidence type="ECO:0000313" key="3">
    <source>
        <dbReference type="Proteomes" id="UP000321157"/>
    </source>
</evidence>
<dbReference type="Pfam" id="PF07238">
    <property type="entry name" value="PilZ"/>
    <property type="match status" value="1"/>
</dbReference>
<evidence type="ECO:0000313" key="2">
    <source>
        <dbReference type="EMBL" id="GEN36527.1"/>
    </source>
</evidence>
<gene>
    <name evidence="2" type="ORF">ADA01nite_39870</name>
</gene>
<reference evidence="2 3" key="1">
    <citation type="submission" date="2019-07" db="EMBL/GenBank/DDBJ databases">
        <title>Whole genome shotgun sequence of Aneurinibacillus danicus NBRC 102444.</title>
        <authorList>
            <person name="Hosoyama A."/>
            <person name="Uohara A."/>
            <person name="Ohji S."/>
            <person name="Ichikawa N."/>
        </authorList>
    </citation>
    <scope>NUCLEOTIDE SEQUENCE [LARGE SCALE GENOMIC DNA]</scope>
    <source>
        <strain evidence="2 3">NBRC 102444</strain>
    </source>
</reference>
<dbReference type="RefSeq" id="WP_146812168.1">
    <property type="nucleotide sequence ID" value="NZ_BJXX01000196.1"/>
</dbReference>
<feature type="domain" description="PilZ" evidence="1">
    <location>
        <begin position="5"/>
        <end position="113"/>
    </location>
</feature>
<keyword evidence="3" id="KW-1185">Reference proteome</keyword>
<sequence length="151" mass="17569">MIDQNKRQHFRQTFQKPLCANMTIVRIKDNEIDTRSTKTCILDIGPGGLRFMTNLKLPVNPYVVLEFQTRILDRTLSFHGYIVRKVEGTNEFHEYGVKFVLDETEQMELATLLNAMAIRLRRHSQTTSCQFCTKDDYSQCLRSIESPPPLL</sequence>
<dbReference type="InterPro" id="IPR009875">
    <property type="entry name" value="PilZ_domain"/>
</dbReference>
<evidence type="ECO:0000259" key="1">
    <source>
        <dbReference type="Pfam" id="PF07238"/>
    </source>
</evidence>
<protein>
    <recommendedName>
        <fullName evidence="1">PilZ domain-containing protein</fullName>
    </recommendedName>
</protein>